<dbReference type="AlphaFoldDB" id="A0A0C2IZG1"/>
<comment type="caution">
    <text evidence="3">The sequence shown here is derived from an EMBL/GenBank/DDBJ whole genome shotgun (WGS) entry which is preliminary data.</text>
</comment>
<dbReference type="Proteomes" id="UP000031668">
    <property type="component" value="Unassembled WGS sequence"/>
</dbReference>
<proteinExistence type="predicted"/>
<evidence type="ECO:0000256" key="2">
    <source>
        <dbReference type="ARBA" id="ARBA00022737"/>
    </source>
</evidence>
<keyword evidence="2" id="KW-0677">Repeat</keyword>
<evidence type="ECO:0000256" key="1">
    <source>
        <dbReference type="ARBA" id="ARBA00022441"/>
    </source>
</evidence>
<name>A0A0C2IZG1_THEKT</name>
<gene>
    <name evidence="3" type="ORF">RF11_07097</name>
</gene>
<accession>A0A0C2IZG1</accession>
<keyword evidence="1" id="KW-0880">Kelch repeat</keyword>
<dbReference type="InterPro" id="IPR015915">
    <property type="entry name" value="Kelch-typ_b-propeller"/>
</dbReference>
<dbReference type="PANTHER" id="PTHR46428:SF1">
    <property type="entry name" value="KELCH DOMAIN-CONTAINING PROTEIN 10"/>
    <property type="match status" value="1"/>
</dbReference>
<dbReference type="PANTHER" id="PTHR46428">
    <property type="entry name" value="KELCH DOMAIN-CONTAINING PROTEIN 10"/>
    <property type="match status" value="1"/>
</dbReference>
<dbReference type="InterPro" id="IPR052125">
    <property type="entry name" value="KLHDC10"/>
</dbReference>
<dbReference type="SUPFAM" id="SSF117281">
    <property type="entry name" value="Kelch motif"/>
    <property type="match status" value="1"/>
</dbReference>
<evidence type="ECO:0000313" key="4">
    <source>
        <dbReference type="Proteomes" id="UP000031668"/>
    </source>
</evidence>
<dbReference type="Pfam" id="PF24681">
    <property type="entry name" value="Kelch_KLHDC2_KLHL20_DRC7"/>
    <property type="match status" value="1"/>
</dbReference>
<evidence type="ECO:0000313" key="3">
    <source>
        <dbReference type="EMBL" id="KII62177.1"/>
    </source>
</evidence>
<dbReference type="EMBL" id="JWZT01005098">
    <property type="protein sequence ID" value="KII62177.1"/>
    <property type="molecule type" value="Genomic_DNA"/>
</dbReference>
<dbReference type="Gene3D" id="2.120.10.80">
    <property type="entry name" value="Kelch-type beta propeller"/>
    <property type="match status" value="2"/>
</dbReference>
<protein>
    <submittedName>
        <fullName evidence="3">Kelch domain-containing protein 10</fullName>
    </submittedName>
</protein>
<dbReference type="OrthoDB" id="45365at2759"/>
<dbReference type="GO" id="GO:0032874">
    <property type="term" value="P:positive regulation of stress-activated MAPK cascade"/>
    <property type="evidence" value="ECO:0007669"/>
    <property type="project" value="TreeGrafter"/>
</dbReference>
<sequence length="276" mass="31832">MDSRNAKRIPKPRSGHSMTSVREFLVVYGGFTNLSNMVYNELWTYNTLRCIWKRYRIPLEVKNICLSSSICASGNTVYMFGGTGFPFSVRMTNSLISFNVVTGTWEILSPYIDDNDQNTPSPMYGCFIFYYNQCIYAIGGTQGYEYFDTIHKFCLKTSRWSLVAQNGPKPPPDYRIFGAVFNNKFYSFGGSLLTGTKRFSEARIFDLSTNKWIITPLSPKTQQYPNDRIQESFTFSDGCGYMSGGSLGEKNYSDIWRIDLRTLEWFLLDYVCEFYK</sequence>
<keyword evidence="4" id="KW-1185">Reference proteome</keyword>
<organism evidence="3 4">
    <name type="scientific">Thelohanellus kitauei</name>
    <name type="common">Myxosporean</name>
    <dbReference type="NCBI Taxonomy" id="669202"/>
    <lineage>
        <taxon>Eukaryota</taxon>
        <taxon>Metazoa</taxon>
        <taxon>Cnidaria</taxon>
        <taxon>Myxozoa</taxon>
        <taxon>Myxosporea</taxon>
        <taxon>Bivalvulida</taxon>
        <taxon>Platysporina</taxon>
        <taxon>Myxobolidae</taxon>
        <taxon>Thelohanellus</taxon>
    </lineage>
</organism>
<reference evidence="3 4" key="1">
    <citation type="journal article" date="2014" name="Genome Biol. Evol.">
        <title>The genome of the myxosporean Thelohanellus kitauei shows adaptations to nutrient acquisition within its fish host.</title>
        <authorList>
            <person name="Yang Y."/>
            <person name="Xiong J."/>
            <person name="Zhou Z."/>
            <person name="Huo F."/>
            <person name="Miao W."/>
            <person name="Ran C."/>
            <person name="Liu Y."/>
            <person name="Zhang J."/>
            <person name="Feng J."/>
            <person name="Wang M."/>
            <person name="Wang M."/>
            <person name="Wang L."/>
            <person name="Yao B."/>
        </authorList>
    </citation>
    <scope>NUCLEOTIDE SEQUENCE [LARGE SCALE GENOMIC DNA]</scope>
    <source>
        <strain evidence="3">Wuqing</strain>
    </source>
</reference>